<feature type="compositionally biased region" description="Low complexity" evidence="1">
    <location>
        <begin position="214"/>
        <end position="233"/>
    </location>
</feature>
<organism evidence="2 3">
    <name type="scientific">Pegethrix bostrychoides GSE-TBD4-15B</name>
    <dbReference type="NCBI Taxonomy" id="2839662"/>
    <lineage>
        <taxon>Bacteria</taxon>
        <taxon>Bacillati</taxon>
        <taxon>Cyanobacteriota</taxon>
        <taxon>Cyanophyceae</taxon>
        <taxon>Oculatellales</taxon>
        <taxon>Oculatellaceae</taxon>
        <taxon>Pegethrix</taxon>
    </lineage>
</organism>
<dbReference type="EMBL" id="JAHHHV010000069">
    <property type="protein sequence ID" value="MBW4466634.1"/>
    <property type="molecule type" value="Genomic_DNA"/>
</dbReference>
<name>A0A951U591_9CYAN</name>
<comment type="caution">
    <text evidence="2">The sequence shown here is derived from an EMBL/GenBank/DDBJ whole genome shotgun (WGS) entry which is preliminary data.</text>
</comment>
<reference evidence="2" key="2">
    <citation type="journal article" date="2022" name="Microbiol. Resour. Announc.">
        <title>Metagenome Sequencing to Explore Phylogenomics of Terrestrial Cyanobacteria.</title>
        <authorList>
            <person name="Ward R.D."/>
            <person name="Stajich J.E."/>
            <person name="Johansen J.R."/>
            <person name="Huntemann M."/>
            <person name="Clum A."/>
            <person name="Foster B."/>
            <person name="Foster B."/>
            <person name="Roux S."/>
            <person name="Palaniappan K."/>
            <person name="Varghese N."/>
            <person name="Mukherjee S."/>
            <person name="Reddy T.B.K."/>
            <person name="Daum C."/>
            <person name="Copeland A."/>
            <person name="Chen I.A."/>
            <person name="Ivanova N.N."/>
            <person name="Kyrpides N.C."/>
            <person name="Shapiro N."/>
            <person name="Eloe-Fadrosh E.A."/>
            <person name="Pietrasiak N."/>
        </authorList>
    </citation>
    <scope>NUCLEOTIDE SEQUENCE</scope>
    <source>
        <strain evidence="2">GSE-TBD4-15B</strain>
    </source>
</reference>
<evidence type="ECO:0000256" key="1">
    <source>
        <dbReference type="SAM" id="MobiDB-lite"/>
    </source>
</evidence>
<evidence type="ECO:0008006" key="4">
    <source>
        <dbReference type="Google" id="ProtNLM"/>
    </source>
</evidence>
<proteinExistence type="predicted"/>
<gene>
    <name evidence="2" type="ORF">KME07_14510</name>
</gene>
<evidence type="ECO:0000313" key="2">
    <source>
        <dbReference type="EMBL" id="MBW4466634.1"/>
    </source>
</evidence>
<accession>A0A951U591</accession>
<dbReference type="AlphaFoldDB" id="A0A951U591"/>
<protein>
    <recommendedName>
        <fullName evidence="4">Gas vesicle protein GvpC</fullName>
    </recommendedName>
</protein>
<evidence type="ECO:0000313" key="3">
    <source>
        <dbReference type="Proteomes" id="UP000707356"/>
    </source>
</evidence>
<sequence length="301" mass="34274">MVSLKQTWQEQRQQRQQEVIQRQQQVQATLEQLKHARQVQAIELRQDLTAFHSQLRADVALLRQEMQAEILQRRTEVQAELQAHQQTRLQNQIQLMQELALYVESLQAEVQQQLVEFSEIRQQQAPVLRQMLRDDRTRRSAEVAEFFEQLVEFRAELRRYCAELHQYVWGNDAAPVNLSVSEPTASPELEELETAPAEATHDMAAPTVRIVPPSTASGTTSGTASSTAFGTASPEAEVLPPTSILAEAVYTYLHETQGATLTEIEAALALNRFQTVDALRSLIRKGYVTQRDRIYLIQDLT</sequence>
<reference evidence="2" key="1">
    <citation type="submission" date="2021-05" db="EMBL/GenBank/DDBJ databases">
        <authorList>
            <person name="Pietrasiak N."/>
            <person name="Ward R."/>
            <person name="Stajich J.E."/>
            <person name="Kurbessoian T."/>
        </authorList>
    </citation>
    <scope>NUCLEOTIDE SEQUENCE</scope>
    <source>
        <strain evidence="2">GSE-TBD4-15B</strain>
    </source>
</reference>
<dbReference type="Proteomes" id="UP000707356">
    <property type="component" value="Unassembled WGS sequence"/>
</dbReference>
<feature type="region of interest" description="Disordered" evidence="1">
    <location>
        <begin position="212"/>
        <end position="234"/>
    </location>
</feature>